<dbReference type="OrthoDB" id="1924260at2759"/>
<feature type="site" description="Transition state stabilizer" evidence="7">
    <location>
        <position position="59"/>
    </location>
</feature>
<protein>
    <recommendedName>
        <fullName evidence="2 7">ubiquitinyl hydrolase 1</fullName>
        <ecNumber evidence="2 7">3.4.19.12</ecNumber>
    </recommendedName>
</protein>
<keyword evidence="5 7" id="KW-0378">Hydrolase</keyword>
<dbReference type="AlphaFoldDB" id="A0A1U7LGG9"/>
<dbReference type="InterPro" id="IPR001578">
    <property type="entry name" value="Peptidase_C12_UCH"/>
</dbReference>
<evidence type="ECO:0000256" key="2">
    <source>
        <dbReference type="ARBA" id="ARBA00012759"/>
    </source>
</evidence>
<dbReference type="OMA" id="MNHGCWE"/>
<reference evidence="9 10" key="1">
    <citation type="submission" date="2016-04" db="EMBL/GenBank/DDBJ databases">
        <title>Evolutionary innovation and constraint leading to complex multicellularity in the Ascomycota.</title>
        <authorList>
            <person name="Cisse O."/>
            <person name="Nguyen A."/>
            <person name="Hewitt D.A."/>
            <person name="Jedd G."/>
            <person name="Stajich J.E."/>
        </authorList>
    </citation>
    <scope>NUCLEOTIDE SEQUENCE [LARGE SCALE GENOMIC DNA]</scope>
    <source>
        <strain evidence="9 10">DAH-3</strain>
    </source>
</reference>
<dbReference type="Gene3D" id="3.40.532.10">
    <property type="entry name" value="Peptidase C12, ubiquitin carboxyl-terminal hydrolase"/>
    <property type="match status" value="1"/>
</dbReference>
<feature type="active site" description="Nucleophile" evidence="7">
    <location>
        <position position="65"/>
    </location>
</feature>
<dbReference type="GO" id="GO:0016579">
    <property type="term" value="P:protein deubiquitination"/>
    <property type="evidence" value="ECO:0007669"/>
    <property type="project" value="TreeGrafter"/>
</dbReference>
<dbReference type="Pfam" id="PF18031">
    <property type="entry name" value="UCH_C"/>
    <property type="match status" value="1"/>
</dbReference>
<feature type="domain" description="UCH catalytic" evidence="8">
    <location>
        <begin position="1"/>
        <end position="209"/>
    </location>
</feature>
<evidence type="ECO:0000313" key="9">
    <source>
        <dbReference type="EMBL" id="OLL21642.1"/>
    </source>
</evidence>
<dbReference type="PROSITE" id="PS52048">
    <property type="entry name" value="UCH_DOMAIN"/>
    <property type="match status" value="1"/>
</dbReference>
<organism evidence="9 10">
    <name type="scientific">Neolecta irregularis (strain DAH-3)</name>
    <dbReference type="NCBI Taxonomy" id="1198029"/>
    <lineage>
        <taxon>Eukaryota</taxon>
        <taxon>Fungi</taxon>
        <taxon>Dikarya</taxon>
        <taxon>Ascomycota</taxon>
        <taxon>Taphrinomycotina</taxon>
        <taxon>Neolectales</taxon>
        <taxon>Neolectaceae</taxon>
        <taxon>Neolecta</taxon>
    </lineage>
</organism>
<evidence type="ECO:0000256" key="6">
    <source>
        <dbReference type="ARBA" id="ARBA00022807"/>
    </source>
</evidence>
<dbReference type="STRING" id="1198029.A0A1U7LGG9"/>
<evidence type="ECO:0000256" key="3">
    <source>
        <dbReference type="ARBA" id="ARBA00022670"/>
    </source>
</evidence>
<dbReference type="EMBL" id="LXFE01004415">
    <property type="protein sequence ID" value="OLL21642.1"/>
    <property type="molecule type" value="Genomic_DNA"/>
</dbReference>
<dbReference type="PANTHER" id="PTHR10589:SF29">
    <property type="entry name" value="UBIQUITIN CARBOXYL-TERMINAL HYDROLASE"/>
    <property type="match status" value="1"/>
</dbReference>
<comment type="catalytic activity">
    <reaction evidence="1 7">
        <text>Thiol-dependent hydrolysis of ester, thioester, amide, peptide and isopeptide bonds formed by the C-terminal Gly of ubiquitin (a 76-residue protein attached to proteins as an intracellular targeting signal).</text>
        <dbReference type="EC" id="3.4.19.12"/>
    </reaction>
</comment>
<dbReference type="GO" id="GO:0004843">
    <property type="term" value="F:cysteine-type deubiquitinase activity"/>
    <property type="evidence" value="ECO:0007669"/>
    <property type="project" value="UniProtKB-UniRule"/>
</dbReference>
<gene>
    <name evidence="9" type="ORF">NEOLI_001463</name>
</gene>
<dbReference type="InterPro" id="IPR036959">
    <property type="entry name" value="Peptidase_C12_UCH_sf"/>
</dbReference>
<comment type="similarity">
    <text evidence="7">Belongs to the peptidase C12 family.</text>
</comment>
<feature type="active site" description="Proton donor" evidence="7">
    <location>
        <position position="150"/>
    </location>
</feature>
<keyword evidence="10" id="KW-1185">Reference proteome</keyword>
<dbReference type="GO" id="GO:0005737">
    <property type="term" value="C:cytoplasm"/>
    <property type="evidence" value="ECO:0007669"/>
    <property type="project" value="TreeGrafter"/>
</dbReference>
<evidence type="ECO:0000256" key="4">
    <source>
        <dbReference type="ARBA" id="ARBA00022786"/>
    </source>
</evidence>
<dbReference type="GO" id="GO:0006511">
    <property type="term" value="P:ubiquitin-dependent protein catabolic process"/>
    <property type="evidence" value="ECO:0007669"/>
    <property type="project" value="UniProtKB-UniRule"/>
</dbReference>
<proteinExistence type="inferred from homology"/>
<dbReference type="Proteomes" id="UP000186594">
    <property type="component" value="Unassembled WGS sequence"/>
</dbReference>
<keyword evidence="4 7" id="KW-0833">Ubl conjugation pathway</keyword>
<accession>A0A1U7LGG9</accession>
<evidence type="ECO:0000259" key="8">
    <source>
        <dbReference type="PROSITE" id="PS52048"/>
    </source>
</evidence>
<feature type="site" description="Important for enzyme activity" evidence="7">
    <location>
        <position position="165"/>
    </location>
</feature>
<evidence type="ECO:0000256" key="5">
    <source>
        <dbReference type="ARBA" id="ARBA00022801"/>
    </source>
</evidence>
<dbReference type="InterPro" id="IPR041507">
    <property type="entry name" value="UCH_C"/>
</dbReference>
<dbReference type="Gene3D" id="1.20.58.860">
    <property type="match status" value="1"/>
</dbReference>
<name>A0A1U7LGG9_NEOID</name>
<dbReference type="PANTHER" id="PTHR10589">
    <property type="entry name" value="UBIQUITIN CARBOXYL-TERMINAL HYDROLASE"/>
    <property type="match status" value="1"/>
</dbReference>
<dbReference type="InterPro" id="IPR038765">
    <property type="entry name" value="Papain-like_cys_pep_sf"/>
</dbReference>
<dbReference type="EC" id="3.4.19.12" evidence="2 7"/>
<comment type="caution">
    <text evidence="9">The sequence shown here is derived from an EMBL/GenBank/DDBJ whole genome shotgun (WGS) entry which is preliminary data.</text>
</comment>
<keyword evidence="6 7" id="KW-0788">Thiol protease</keyword>
<keyword evidence="3 7" id="KW-0645">Protease</keyword>
<sequence length="331" mass="38865">MCTLGVKDAQVQELYSIDEDSMRDLGKIYGLIFLFRWKAEREEEEVEVSCPENVWFANQVVDNACASLAILNIVLNCPQLDIGEHLRSFQQFTFPLPPTERGYTIKNFDFLRSIHNQYGRKTEMMAQDIALMEASTKRLTDVDELSEDFHFIAYIHKNDALWELDGLKKNPTRACTEDNWVSHAAPRIQQRMEAYQADEIRFNLLAVDELCTPNWQKEEFLALEEIQAIEKKLDELHPEWRIVLNSRSELSDIPPIKIELLSPEIEELLSQYQPKKTQVGKTRAKIQQEKDRLVRFSEYAIRKKHDYTPFLRRLLTIMHNKRSFRERLGGD</sequence>
<evidence type="ECO:0000256" key="1">
    <source>
        <dbReference type="ARBA" id="ARBA00000707"/>
    </source>
</evidence>
<dbReference type="Pfam" id="PF01088">
    <property type="entry name" value="Peptidase_C12"/>
    <property type="match status" value="1"/>
</dbReference>
<evidence type="ECO:0000256" key="7">
    <source>
        <dbReference type="PROSITE-ProRule" id="PRU01393"/>
    </source>
</evidence>
<dbReference type="SUPFAM" id="SSF54001">
    <property type="entry name" value="Cysteine proteinases"/>
    <property type="match status" value="1"/>
</dbReference>
<evidence type="ECO:0000313" key="10">
    <source>
        <dbReference type="Proteomes" id="UP000186594"/>
    </source>
</evidence>